<dbReference type="AlphaFoldDB" id="A0A563F1M7"/>
<name>A0A563F1M7_9PSEU</name>
<organism evidence="1 2">
    <name type="scientific">Lentzea tibetensis</name>
    <dbReference type="NCBI Taxonomy" id="2591470"/>
    <lineage>
        <taxon>Bacteria</taxon>
        <taxon>Bacillati</taxon>
        <taxon>Actinomycetota</taxon>
        <taxon>Actinomycetes</taxon>
        <taxon>Pseudonocardiales</taxon>
        <taxon>Pseudonocardiaceae</taxon>
        <taxon>Lentzea</taxon>
    </lineage>
</organism>
<comment type="caution">
    <text evidence="1">The sequence shown here is derived from an EMBL/GenBank/DDBJ whole genome shotgun (WGS) entry which is preliminary data.</text>
</comment>
<accession>A0A563F1M7</accession>
<protein>
    <submittedName>
        <fullName evidence="1">Uncharacterized protein</fullName>
    </submittedName>
</protein>
<gene>
    <name evidence="1" type="ORF">FKR81_03840</name>
</gene>
<proteinExistence type="predicted"/>
<sequence>MGSATTDDTTFLRRFVELAPVLLAATEPERLPDRPGAAEVDEMLTAVGALTAAVDHVLTHLGNTVQGERRYAKACRSIVLARECARWMCGDITTAAAALHDNRADPGRGQDH</sequence>
<evidence type="ECO:0000313" key="1">
    <source>
        <dbReference type="EMBL" id="TWP53896.1"/>
    </source>
</evidence>
<evidence type="ECO:0000313" key="2">
    <source>
        <dbReference type="Proteomes" id="UP000316639"/>
    </source>
</evidence>
<dbReference type="Proteomes" id="UP000316639">
    <property type="component" value="Unassembled WGS sequence"/>
</dbReference>
<dbReference type="EMBL" id="VOBR01000002">
    <property type="protein sequence ID" value="TWP53896.1"/>
    <property type="molecule type" value="Genomic_DNA"/>
</dbReference>
<reference evidence="1 2" key="1">
    <citation type="submission" date="2019-07" db="EMBL/GenBank/DDBJ databases">
        <title>Lentzea xizangensis sp. nov., isolated from Qinghai-Tibetan Plateau Soils.</title>
        <authorList>
            <person name="Huang J."/>
        </authorList>
    </citation>
    <scope>NUCLEOTIDE SEQUENCE [LARGE SCALE GENOMIC DNA]</scope>
    <source>
        <strain evidence="1 2">FXJ1.1311</strain>
    </source>
</reference>
<keyword evidence="2" id="KW-1185">Reference proteome</keyword>
<dbReference type="RefSeq" id="WP_146349492.1">
    <property type="nucleotide sequence ID" value="NZ_VOBR01000002.1"/>
</dbReference>